<protein>
    <submittedName>
        <fullName evidence="1">Uncharacterized protein</fullName>
    </submittedName>
</protein>
<reference evidence="1" key="1">
    <citation type="submission" date="2014-09" db="EMBL/GenBank/DDBJ databases">
        <authorList>
            <person name="Magalhaes I.L.F."/>
            <person name="Oliveira U."/>
            <person name="Santos F.R."/>
            <person name="Vidigal T.H.D.A."/>
            <person name="Brescovit A.D."/>
            <person name="Santos A.J."/>
        </authorList>
    </citation>
    <scope>NUCLEOTIDE SEQUENCE</scope>
    <source>
        <tissue evidence="1">Shoot tissue taken approximately 20 cm above the soil surface</tissue>
    </source>
</reference>
<organism evidence="1">
    <name type="scientific">Arundo donax</name>
    <name type="common">Giant reed</name>
    <name type="synonym">Donax arundinaceus</name>
    <dbReference type="NCBI Taxonomy" id="35708"/>
    <lineage>
        <taxon>Eukaryota</taxon>
        <taxon>Viridiplantae</taxon>
        <taxon>Streptophyta</taxon>
        <taxon>Embryophyta</taxon>
        <taxon>Tracheophyta</taxon>
        <taxon>Spermatophyta</taxon>
        <taxon>Magnoliopsida</taxon>
        <taxon>Liliopsida</taxon>
        <taxon>Poales</taxon>
        <taxon>Poaceae</taxon>
        <taxon>PACMAD clade</taxon>
        <taxon>Arundinoideae</taxon>
        <taxon>Arundineae</taxon>
        <taxon>Arundo</taxon>
    </lineage>
</organism>
<accession>A0A0A8ZV76</accession>
<dbReference type="AlphaFoldDB" id="A0A0A8ZV76"/>
<evidence type="ECO:0000313" key="1">
    <source>
        <dbReference type="EMBL" id="JAD42706.1"/>
    </source>
</evidence>
<name>A0A0A8ZV76_ARUDO</name>
<dbReference type="EMBL" id="GBRH01255189">
    <property type="protein sequence ID" value="JAD42706.1"/>
    <property type="molecule type" value="Transcribed_RNA"/>
</dbReference>
<sequence length="114" mass="12138">MQILTSCDRNKASGDETSTVYSCEEAGLLVCSSQGCRAYQLLAVLCAKLSNIRLDGGLGERRGFQNALGIQGLPDLEHGPRRPDGVPGGVQPFIGGGGSFVSVLMRYKASRYSR</sequence>
<reference evidence="1" key="2">
    <citation type="journal article" date="2015" name="Data Brief">
        <title>Shoot transcriptome of the giant reed, Arundo donax.</title>
        <authorList>
            <person name="Barrero R.A."/>
            <person name="Guerrero F.D."/>
            <person name="Moolhuijzen P."/>
            <person name="Goolsby J.A."/>
            <person name="Tidwell J."/>
            <person name="Bellgard S.E."/>
            <person name="Bellgard M.I."/>
        </authorList>
    </citation>
    <scope>NUCLEOTIDE SEQUENCE</scope>
    <source>
        <tissue evidence="1">Shoot tissue taken approximately 20 cm above the soil surface</tissue>
    </source>
</reference>
<proteinExistence type="predicted"/>